<gene>
    <name evidence="2" type="ORF">DK389_09020</name>
</gene>
<sequence>MTRLLWPDTCEIMIKSDPHPPSLGSAFDAVLHGVAQGLQGMFPPVEHARPPALDDDQSQEPDDVTVEPAHD</sequence>
<proteinExistence type="predicted"/>
<protein>
    <submittedName>
        <fullName evidence="2">Uncharacterized protein</fullName>
    </submittedName>
</protein>
<organism evidence="2 3">
    <name type="scientific">Methylobacterium durans</name>
    <dbReference type="NCBI Taxonomy" id="2202825"/>
    <lineage>
        <taxon>Bacteria</taxon>
        <taxon>Pseudomonadati</taxon>
        <taxon>Pseudomonadota</taxon>
        <taxon>Alphaproteobacteria</taxon>
        <taxon>Hyphomicrobiales</taxon>
        <taxon>Methylobacteriaceae</taxon>
        <taxon>Methylobacterium</taxon>
    </lineage>
</organism>
<dbReference type="KEGG" id="mets:DK389_09020"/>
<keyword evidence="3" id="KW-1185">Reference proteome</keyword>
<dbReference type="Proteomes" id="UP000245926">
    <property type="component" value="Chromosome"/>
</dbReference>
<reference evidence="3" key="1">
    <citation type="submission" date="2018-05" db="EMBL/GenBank/DDBJ databases">
        <title>Complete Genome Sequence of Methylobacterium sp. 17SD2-17.</title>
        <authorList>
            <person name="Srinivasan S."/>
        </authorList>
    </citation>
    <scope>NUCLEOTIDE SEQUENCE [LARGE SCALE GENOMIC DNA]</scope>
    <source>
        <strain evidence="3">17SD2-17</strain>
    </source>
</reference>
<dbReference type="AlphaFoldDB" id="A0A2U8W3G6"/>
<dbReference type="OrthoDB" id="8005490at2"/>
<name>A0A2U8W3G6_9HYPH</name>
<feature type="compositionally biased region" description="Acidic residues" evidence="1">
    <location>
        <begin position="53"/>
        <end position="65"/>
    </location>
</feature>
<evidence type="ECO:0000256" key="1">
    <source>
        <dbReference type="SAM" id="MobiDB-lite"/>
    </source>
</evidence>
<dbReference type="EMBL" id="CP029550">
    <property type="protein sequence ID" value="AWN40643.1"/>
    <property type="molecule type" value="Genomic_DNA"/>
</dbReference>
<accession>A0A2U8W3G6</accession>
<evidence type="ECO:0000313" key="2">
    <source>
        <dbReference type="EMBL" id="AWN40643.1"/>
    </source>
</evidence>
<evidence type="ECO:0000313" key="3">
    <source>
        <dbReference type="Proteomes" id="UP000245926"/>
    </source>
</evidence>
<feature type="region of interest" description="Disordered" evidence="1">
    <location>
        <begin position="42"/>
        <end position="71"/>
    </location>
</feature>